<organism evidence="6 7">
    <name type="scientific">Loxostege sticticalis</name>
    <name type="common">Beet webworm moth</name>
    <dbReference type="NCBI Taxonomy" id="481309"/>
    <lineage>
        <taxon>Eukaryota</taxon>
        <taxon>Metazoa</taxon>
        <taxon>Ecdysozoa</taxon>
        <taxon>Arthropoda</taxon>
        <taxon>Hexapoda</taxon>
        <taxon>Insecta</taxon>
        <taxon>Pterygota</taxon>
        <taxon>Neoptera</taxon>
        <taxon>Endopterygota</taxon>
        <taxon>Lepidoptera</taxon>
        <taxon>Glossata</taxon>
        <taxon>Ditrysia</taxon>
        <taxon>Pyraloidea</taxon>
        <taxon>Crambidae</taxon>
        <taxon>Pyraustinae</taxon>
        <taxon>Loxostege</taxon>
    </lineage>
</organism>
<evidence type="ECO:0000259" key="5">
    <source>
        <dbReference type="PROSITE" id="PS50010"/>
    </source>
</evidence>
<dbReference type="CDD" id="cd00160">
    <property type="entry name" value="RhoGEF"/>
    <property type="match status" value="1"/>
</dbReference>
<dbReference type="Gene3D" id="1.20.900.10">
    <property type="entry name" value="Dbl homology (DH) domain"/>
    <property type="match status" value="1"/>
</dbReference>
<feature type="region of interest" description="Disordered" evidence="4">
    <location>
        <begin position="873"/>
        <end position="974"/>
    </location>
</feature>
<feature type="compositionally biased region" description="Basic and acidic residues" evidence="4">
    <location>
        <begin position="914"/>
        <end position="970"/>
    </location>
</feature>
<keyword evidence="3" id="KW-0597">Phosphoprotein</keyword>
<feature type="compositionally biased region" description="Low complexity" evidence="4">
    <location>
        <begin position="466"/>
        <end position="481"/>
    </location>
</feature>
<evidence type="ECO:0000256" key="4">
    <source>
        <dbReference type="SAM" id="MobiDB-lite"/>
    </source>
</evidence>
<feature type="region of interest" description="Disordered" evidence="4">
    <location>
        <begin position="268"/>
        <end position="508"/>
    </location>
</feature>
<dbReference type="PROSITE" id="PS50010">
    <property type="entry name" value="DH_2"/>
    <property type="match status" value="1"/>
</dbReference>
<evidence type="ECO:0000256" key="1">
    <source>
        <dbReference type="ARBA" id="ARBA00004496"/>
    </source>
</evidence>
<dbReference type="PANTHER" id="PTHR45872:SF2">
    <property type="entry name" value="RHO GUANINE NUCLEOTIDE EXCHANGE FACTOR 2, ISOFORM D"/>
    <property type="match status" value="1"/>
</dbReference>
<dbReference type="SUPFAM" id="SSF48065">
    <property type="entry name" value="DBL homology domain (DH-domain)"/>
    <property type="match status" value="1"/>
</dbReference>
<feature type="compositionally biased region" description="Basic and acidic residues" evidence="4">
    <location>
        <begin position="37"/>
        <end position="72"/>
    </location>
</feature>
<dbReference type="Pfam" id="PF17838">
    <property type="entry name" value="PH_16"/>
    <property type="match status" value="1"/>
</dbReference>
<name>A0ABD0S8R0_LOXSC</name>
<dbReference type="SUPFAM" id="SSF50729">
    <property type="entry name" value="PH domain-like"/>
    <property type="match status" value="1"/>
</dbReference>
<dbReference type="Proteomes" id="UP001549921">
    <property type="component" value="Unassembled WGS sequence"/>
</dbReference>
<dbReference type="InterPro" id="IPR041020">
    <property type="entry name" value="PH_16"/>
</dbReference>
<dbReference type="GO" id="GO:0005737">
    <property type="term" value="C:cytoplasm"/>
    <property type="evidence" value="ECO:0007669"/>
    <property type="project" value="UniProtKB-SubCell"/>
</dbReference>
<accession>A0ABD0S8R0</accession>
<evidence type="ECO:0000256" key="2">
    <source>
        <dbReference type="ARBA" id="ARBA00022490"/>
    </source>
</evidence>
<evidence type="ECO:0000313" key="6">
    <source>
        <dbReference type="EMBL" id="KAL0810257.1"/>
    </source>
</evidence>
<feature type="domain" description="DH" evidence="5">
    <location>
        <begin position="526"/>
        <end position="720"/>
    </location>
</feature>
<feature type="compositionally biased region" description="Polar residues" evidence="4">
    <location>
        <begin position="198"/>
        <end position="208"/>
    </location>
</feature>
<dbReference type="InterPro" id="IPR035899">
    <property type="entry name" value="DBL_dom_sf"/>
</dbReference>
<dbReference type="SMART" id="SM00325">
    <property type="entry name" value="RhoGEF"/>
    <property type="match status" value="1"/>
</dbReference>
<protein>
    <recommendedName>
        <fullName evidence="5">DH domain-containing protein</fullName>
    </recommendedName>
</protein>
<feature type="region of interest" description="Disordered" evidence="4">
    <location>
        <begin position="1174"/>
        <end position="1193"/>
    </location>
</feature>
<dbReference type="EMBL" id="JBEDNZ010000026">
    <property type="protein sequence ID" value="KAL0810257.1"/>
    <property type="molecule type" value="Genomic_DNA"/>
</dbReference>
<dbReference type="InterPro" id="IPR000219">
    <property type="entry name" value="DH_dom"/>
</dbReference>
<feature type="compositionally biased region" description="Basic and acidic residues" evidence="4">
    <location>
        <begin position="427"/>
        <end position="436"/>
    </location>
</feature>
<comment type="subcellular location">
    <subcellularLocation>
        <location evidence="1">Cytoplasm</location>
    </subcellularLocation>
</comment>
<feature type="compositionally biased region" description="Basic and acidic residues" evidence="4">
    <location>
        <begin position="7"/>
        <end position="19"/>
    </location>
</feature>
<proteinExistence type="predicted"/>
<reference evidence="6 7" key="1">
    <citation type="submission" date="2024-06" db="EMBL/GenBank/DDBJ databases">
        <title>A chromosome-level genome assembly of beet webworm, Loxostege sticticalis.</title>
        <authorList>
            <person name="Zhang Y."/>
        </authorList>
    </citation>
    <scope>NUCLEOTIDE SEQUENCE [LARGE SCALE GENOMIC DNA]</scope>
    <source>
        <strain evidence="6">AQ028</strain>
        <tissue evidence="6">Male pupae</tissue>
    </source>
</reference>
<sequence length="1335" mass="148558">MIGMMWFKREPKPVSEKSVENGVVGRLRRKKPILLKPTRESSERETSTESDKERRRYSDILDMKVSLERRDESDESLYESADCHSDAISASDDALPRLGKTPTLSKESLKVAVTDEEVDSIRNKKGHRKTMSLSNPLEIVKNLGDEWFESAKKDLEKNSDKKKSRESLWSEEDRDSIHGSNMKLDQIRKNSKKEDKSQSNSRKSSTTDAPKRKSSKGSSVSALNLFRRKKTPTSMKPVENPLSEDAVDKVNSIEEILNSTLLFLEGEKRHASISDSKPPQDTDSDDEPPTPKILGEHRRRLSRQTSRGKSKVRGKSQSVKVNTLRKSHSGTLKKAKKKSVKTPSIGRSRQASIVEQTPIVKKKNSDSVKHSSWFSSSRGESRREGSAEEQTAPDADVDTSDTTAKETPDKDNNWRAPPTGRGVNRAESCRERDAPRRGKHRNASDPNRLTAHNNHDLEPGAATAPSGSSSSSSLSSRSNESNTVAAEQQASQSDWSEEEEPLAAQWADSLPPHVLESLQLSPRLRKRQEVIHELIVSEGSHVRWLKVLVRVFLRPLEAAPTLLPSEELRALFPNLPDVRDWHAQLHTQLRTLRNNAPGHVVPLGPLAETMLGTLGEAAYATCLSRFCRGQRLALEALRERRRKNKELHQFLASREQLPLCGRLQLRDLLACVWQRLTKYRLLLESVLKTVSEGDDDEDDVAKLQRALEEAKYMLNSVDTAIRAAENEHRLRTIQNKLEVRVERSSGTEWDELKRLDLTQHRLRLEGDLSLRHDSSKKIAMLALMFEEMLVLLQREGDKYVLKPIPQPSQHAALSPLIKWDKVLFRPNAAVRNTFFLMNINGVQMHELSANTNADYNTWVNYIQEAPLAKVELKQSITPSHQASRSTDDSGINVSRNPSDASEKSNLTAEDTEPERDRLSLERAESERDRTSVERTVESDKDRVTEEDVREKEREEKCEKEPEAVEREEKHVPRRPTVGRISTHAGAAPGLEPTHAITVRPPLADSIAHTAETAYTYQEQLRRLDEGIRAALAAKSAIVGRVLGVPPPQHKHLAELAVAEALGEVDIHRELRATRQSSRDSSDDDALLEPDVRQLLLAAHEQANQLTEAISKALTVNEAAVVAARARRGRCNNCRGSTVSQQSAGSPSQPAVASVASVVTPVASLVTPSVNRTSVADLPELPPRPILEDSSDPSIDRQVLESMSLLEQSLSSDASYDLLGDVDDAPAAVTSSAGPVEGNAEEALESNASAAVLAARLSRLSCGVQRSVSRLLLALPADTAQRKALRAELSARTERADRLHAALNARRHADYQMTDEIYFMKPEAEQPIQDQPSNGG</sequence>
<feature type="compositionally biased region" description="Polar residues" evidence="4">
    <location>
        <begin position="482"/>
        <end position="494"/>
    </location>
</feature>
<dbReference type="Gene3D" id="2.30.29.30">
    <property type="entry name" value="Pleckstrin-homology domain (PH domain)/Phosphotyrosine-binding domain (PTB)"/>
    <property type="match status" value="1"/>
</dbReference>
<feature type="compositionally biased region" description="Polar residues" evidence="4">
    <location>
        <begin position="345"/>
        <end position="355"/>
    </location>
</feature>
<gene>
    <name evidence="6" type="ORF">ABMA28_010420</name>
</gene>
<dbReference type="InterPro" id="IPR011993">
    <property type="entry name" value="PH-like_dom_sf"/>
</dbReference>
<dbReference type="Pfam" id="PF00621">
    <property type="entry name" value="RhoGEF"/>
    <property type="match status" value="1"/>
</dbReference>
<dbReference type="PANTHER" id="PTHR45872">
    <property type="entry name" value="RHO GUANINE NUCLEOTIDE EXCHANGE FACTOR 2, ISOFORM D"/>
    <property type="match status" value="1"/>
</dbReference>
<evidence type="ECO:0000313" key="7">
    <source>
        <dbReference type="Proteomes" id="UP001549921"/>
    </source>
</evidence>
<feature type="compositionally biased region" description="Basic residues" evidence="4">
    <location>
        <begin position="323"/>
        <end position="340"/>
    </location>
</feature>
<feature type="compositionally biased region" description="Basic and acidic residues" evidence="4">
    <location>
        <begin position="152"/>
        <end position="168"/>
    </location>
</feature>
<keyword evidence="2" id="KW-0963">Cytoplasm</keyword>
<comment type="caution">
    <text evidence="6">The sequence shown here is derived from an EMBL/GenBank/DDBJ whole genome shotgun (WGS) entry which is preliminary data.</text>
</comment>
<evidence type="ECO:0000256" key="3">
    <source>
        <dbReference type="ARBA" id="ARBA00022553"/>
    </source>
</evidence>
<feature type="region of interest" description="Disordered" evidence="4">
    <location>
        <begin position="1"/>
        <end position="105"/>
    </location>
</feature>
<feature type="compositionally biased region" description="Basic and acidic residues" evidence="4">
    <location>
        <begin position="403"/>
        <end position="413"/>
    </location>
</feature>
<feature type="compositionally biased region" description="Polar residues" evidence="4">
    <location>
        <begin position="874"/>
        <end position="908"/>
    </location>
</feature>
<feature type="compositionally biased region" description="Basic and acidic residues" evidence="4">
    <location>
        <begin position="185"/>
        <end position="197"/>
    </location>
</feature>
<feature type="region of interest" description="Disordered" evidence="4">
    <location>
        <begin position="152"/>
        <end position="250"/>
    </location>
</feature>
<feature type="compositionally biased region" description="Basic residues" evidence="4">
    <location>
        <begin position="297"/>
        <end position="314"/>
    </location>
</feature>